<gene>
    <name evidence="2" type="ORF">RFULGI_LOCUS11229</name>
</gene>
<name>A0A9N9I2B8_9GLOM</name>
<evidence type="ECO:0000313" key="2">
    <source>
        <dbReference type="EMBL" id="CAG8717252.1"/>
    </source>
</evidence>
<dbReference type="Proteomes" id="UP000789396">
    <property type="component" value="Unassembled WGS sequence"/>
</dbReference>
<dbReference type="EMBL" id="CAJVPZ010023918">
    <property type="protein sequence ID" value="CAG8717252.1"/>
    <property type="molecule type" value="Genomic_DNA"/>
</dbReference>
<accession>A0A9N9I2B8</accession>
<feature type="non-terminal residue" evidence="2">
    <location>
        <position position="277"/>
    </location>
</feature>
<dbReference type="OrthoDB" id="2438752at2759"/>
<dbReference type="InterPro" id="IPR018289">
    <property type="entry name" value="MULE_transposase_dom"/>
</dbReference>
<dbReference type="PANTHER" id="PTHR47718">
    <property type="entry name" value="OS01G0519700 PROTEIN"/>
    <property type="match status" value="1"/>
</dbReference>
<feature type="domain" description="MULE transposase" evidence="1">
    <location>
        <begin position="152"/>
        <end position="235"/>
    </location>
</feature>
<comment type="caution">
    <text evidence="2">The sequence shown here is derived from an EMBL/GenBank/DDBJ whole genome shotgun (WGS) entry which is preliminary data.</text>
</comment>
<proteinExistence type="predicted"/>
<protein>
    <submittedName>
        <fullName evidence="2">7941_t:CDS:1</fullName>
    </submittedName>
</protein>
<evidence type="ECO:0000313" key="3">
    <source>
        <dbReference type="Proteomes" id="UP000789396"/>
    </source>
</evidence>
<organism evidence="2 3">
    <name type="scientific">Racocetra fulgida</name>
    <dbReference type="NCBI Taxonomy" id="60492"/>
    <lineage>
        <taxon>Eukaryota</taxon>
        <taxon>Fungi</taxon>
        <taxon>Fungi incertae sedis</taxon>
        <taxon>Mucoromycota</taxon>
        <taxon>Glomeromycotina</taxon>
        <taxon>Glomeromycetes</taxon>
        <taxon>Diversisporales</taxon>
        <taxon>Gigasporaceae</taxon>
        <taxon>Racocetra</taxon>
    </lineage>
</organism>
<dbReference type="AlphaFoldDB" id="A0A9N9I2B8"/>
<keyword evidence="3" id="KW-1185">Reference proteome</keyword>
<reference evidence="2" key="1">
    <citation type="submission" date="2021-06" db="EMBL/GenBank/DDBJ databases">
        <authorList>
            <person name="Kallberg Y."/>
            <person name="Tangrot J."/>
            <person name="Rosling A."/>
        </authorList>
    </citation>
    <scope>NUCLEOTIDE SEQUENCE</scope>
    <source>
        <strain evidence="2">IN212</strain>
    </source>
</reference>
<evidence type="ECO:0000259" key="1">
    <source>
        <dbReference type="Pfam" id="PF10551"/>
    </source>
</evidence>
<dbReference type="Pfam" id="PF10551">
    <property type="entry name" value="MULE"/>
    <property type="match status" value="1"/>
</dbReference>
<sequence length="277" mass="32604">YDDDNRASTDKFNNFNMQYIEDYGKFMNDNGTSMDIINNFNMQYNNEEKMTGENQMNVENEDEDAGSMDVESENEDAESTYLLKNQEMQENIRLLATCGVRADTIIEVLQKKNTEKYIHARNKHKVARDAGNTYLELIKRQQKEPSFYINAKFEGIDNHLVIINNYNHSHLVATAVISNETKETFLWVLENLLKATNRLTPKLLFIDADCAMVAAINEVLSYTKHYFCLFHIRKNLEKHFLSKYKEAVFEKHWIDLLQKYPDSVQYLKRQLYPYQEA</sequence>